<evidence type="ECO:0000313" key="2">
    <source>
        <dbReference type="EMBL" id="WAC01644.1"/>
    </source>
</evidence>
<evidence type="ECO:0000313" key="3">
    <source>
        <dbReference type="Proteomes" id="UP001164705"/>
    </source>
</evidence>
<dbReference type="PROSITE" id="PS51257">
    <property type="entry name" value="PROKAR_LIPOPROTEIN"/>
    <property type="match status" value="1"/>
</dbReference>
<feature type="chain" id="PRO_5038453168" evidence="1">
    <location>
        <begin position="21"/>
        <end position="284"/>
    </location>
</feature>
<dbReference type="RefSeq" id="WP_267676243.1">
    <property type="nucleotide sequence ID" value="NZ_CP113088.1"/>
</dbReference>
<feature type="signal peptide" evidence="1">
    <location>
        <begin position="1"/>
        <end position="20"/>
    </location>
</feature>
<reference evidence="2" key="1">
    <citation type="submission" date="2022-11" db="EMBL/GenBank/DDBJ databases">
        <title>Lacinutrix neustonica HL-RS19T sp. nov., isolated from the surface microlayer sample of brackish Lake Shihwa.</title>
        <authorList>
            <person name="Choi J.Y."/>
            <person name="Hwang C.Y."/>
        </authorList>
    </citation>
    <scope>NUCLEOTIDE SEQUENCE</scope>
    <source>
        <strain evidence="2">HL-RS19</strain>
    </source>
</reference>
<dbReference type="KEGG" id="lnu:N7U66_17185"/>
<gene>
    <name evidence="2" type="ORF">N7U66_17185</name>
</gene>
<evidence type="ECO:0000256" key="1">
    <source>
        <dbReference type="SAM" id="SignalP"/>
    </source>
</evidence>
<accession>A0A9E8MVE5</accession>
<name>A0A9E8MVE5_9FLAO</name>
<dbReference type="Proteomes" id="UP001164705">
    <property type="component" value="Chromosome"/>
</dbReference>
<dbReference type="Gene3D" id="2.60.120.200">
    <property type="match status" value="1"/>
</dbReference>
<keyword evidence="1" id="KW-0732">Signal</keyword>
<protein>
    <submittedName>
        <fullName evidence="2">Uncharacterized protein</fullName>
    </submittedName>
</protein>
<keyword evidence="3" id="KW-1185">Reference proteome</keyword>
<proteinExistence type="predicted"/>
<organism evidence="2 3">
    <name type="scientific">Lacinutrix neustonica</name>
    <dbReference type="NCBI Taxonomy" id="2980107"/>
    <lineage>
        <taxon>Bacteria</taxon>
        <taxon>Pseudomonadati</taxon>
        <taxon>Bacteroidota</taxon>
        <taxon>Flavobacteriia</taxon>
        <taxon>Flavobacteriales</taxon>
        <taxon>Flavobacteriaceae</taxon>
        <taxon>Lacinutrix</taxon>
    </lineage>
</organism>
<dbReference type="EMBL" id="CP113088">
    <property type="protein sequence ID" value="WAC01644.1"/>
    <property type="molecule type" value="Genomic_DNA"/>
</dbReference>
<dbReference type="AlphaFoldDB" id="A0A9E8MVE5"/>
<sequence>MKKYKILFFVISLSIFVACGTDDNNTEEEPTTENFIFEDGFETQNDLLDELFPSNGNRWSTIQQTDPSNAINEISITNAEFTEGQNALRFLAYQSDSQLSKIDIEKNGLNIKSGDEVTITADFYITGTESLENLLLIDLECCSCWDPSVGDNYGSENQCPGVRLMMSGDNDYLSVERGKISGTTLQQTNFVFPRNQWVSVQWEMTMSDTENGLNRLLINGTEVLNESAMNMPNAQVFSDVFTNQGIDFTLQEPTFYERVQIGATANPTAGNIELFVDNFSIKVK</sequence>